<dbReference type="GeneID" id="18761990"/>
<dbReference type="GO" id="GO:0000287">
    <property type="term" value="F:magnesium ion binding"/>
    <property type="evidence" value="ECO:0007669"/>
    <property type="project" value="InterPro"/>
</dbReference>
<feature type="compositionally biased region" description="Polar residues" evidence="1">
    <location>
        <begin position="92"/>
        <end position="103"/>
    </location>
</feature>
<dbReference type="Gene3D" id="3.90.470.20">
    <property type="entry name" value="4'-phosphopantetheinyl transferase domain"/>
    <property type="match status" value="1"/>
</dbReference>
<proteinExistence type="predicted"/>
<dbReference type="HOGENOM" id="CLU_1023357_0_0_1"/>
<reference evidence="2 3" key="1">
    <citation type="journal article" date="2012" name="BMC Genomics">
        <title>Sequencing the genome of Marssonina brunnea reveals fungus-poplar co-evolution.</title>
        <authorList>
            <person name="Zhu S."/>
            <person name="Cao Y.-Z."/>
            <person name="Jiang C."/>
            <person name="Tan B.-Y."/>
            <person name="Wang Z."/>
            <person name="Feng S."/>
            <person name="Zhang L."/>
            <person name="Su X.-H."/>
            <person name="Brejova B."/>
            <person name="Vinar T."/>
            <person name="Xu M."/>
            <person name="Wang M.-X."/>
            <person name="Zhang S.-G."/>
            <person name="Huang M.-R."/>
            <person name="Wu R."/>
            <person name="Zhou Y."/>
        </authorList>
    </citation>
    <scope>NUCLEOTIDE SEQUENCE [LARGE SCALE GENOMIC DNA]</scope>
    <source>
        <strain evidence="2 3">MB_m1</strain>
    </source>
</reference>
<dbReference type="InterPro" id="IPR037143">
    <property type="entry name" value="4-PPantetheinyl_Trfase_dom_sf"/>
</dbReference>
<dbReference type="RefSeq" id="XP_007293944.1">
    <property type="nucleotide sequence ID" value="XM_007293882.1"/>
</dbReference>
<gene>
    <name evidence="2" type="ORF">MBM_06055</name>
</gene>
<organism evidence="2 3">
    <name type="scientific">Marssonina brunnea f. sp. multigermtubi (strain MB_m1)</name>
    <name type="common">Marssonina leaf spot fungus</name>
    <dbReference type="NCBI Taxonomy" id="1072389"/>
    <lineage>
        <taxon>Eukaryota</taxon>
        <taxon>Fungi</taxon>
        <taxon>Dikarya</taxon>
        <taxon>Ascomycota</taxon>
        <taxon>Pezizomycotina</taxon>
        <taxon>Leotiomycetes</taxon>
        <taxon>Helotiales</taxon>
        <taxon>Drepanopezizaceae</taxon>
        <taxon>Drepanopeziza</taxon>
    </lineage>
</organism>
<evidence type="ECO:0000313" key="3">
    <source>
        <dbReference type="Proteomes" id="UP000006753"/>
    </source>
</evidence>
<name>K1XTW6_MARBU</name>
<dbReference type="Proteomes" id="UP000006753">
    <property type="component" value="Unassembled WGS sequence"/>
</dbReference>
<dbReference type="InParanoid" id="K1XTW6"/>
<dbReference type="KEGG" id="mbe:MBM_06055"/>
<evidence type="ECO:0000256" key="1">
    <source>
        <dbReference type="SAM" id="MobiDB-lite"/>
    </source>
</evidence>
<sequence length="272" mass="29757">MPSFIPRPFSQALNIGTDICSVQRVNKILRSRQAQAFIRRVLRVEEIAQNRRLLSAVDRLQELELLNTTTAAERPVHPPPSAQHERGEGERQSQSTANSSIWAQGNPAARTQGGKENARLEPGTTPPSTRPRHARDFPDAVRAVERCAQFLAGRFAAKEAAMKAHHSRRLTYHSICILKPPPRRDVPGSVPPIAVVLPEEEREDESDGGLGRAEEVRISISHDGGFAVASCLARDEGGDGDHRMRCFAEAFSRGGSGWIVAETGHGEGMGKK</sequence>
<keyword evidence="3" id="KW-1185">Reference proteome</keyword>
<dbReference type="AlphaFoldDB" id="K1XTW6"/>
<evidence type="ECO:0000313" key="2">
    <source>
        <dbReference type="EMBL" id="EKD16044.1"/>
    </source>
</evidence>
<dbReference type="EMBL" id="JH921440">
    <property type="protein sequence ID" value="EKD16044.1"/>
    <property type="molecule type" value="Genomic_DNA"/>
</dbReference>
<feature type="region of interest" description="Disordered" evidence="1">
    <location>
        <begin position="68"/>
        <end position="135"/>
    </location>
</feature>
<dbReference type="OrthoDB" id="15433at2759"/>
<protein>
    <submittedName>
        <fullName evidence="2">Holo-acyl-carrier-protein synthase</fullName>
    </submittedName>
</protein>
<dbReference type="OMA" id="TANSSIW"/>
<dbReference type="SUPFAM" id="SSF56214">
    <property type="entry name" value="4'-phosphopantetheinyl transferase"/>
    <property type="match status" value="1"/>
</dbReference>
<accession>K1XTW6</accession>
<dbReference type="GO" id="GO:0008897">
    <property type="term" value="F:holo-[acyl-carrier-protein] synthase activity"/>
    <property type="evidence" value="ECO:0007669"/>
    <property type="project" value="InterPro"/>
</dbReference>